<evidence type="ECO:0000313" key="2">
    <source>
        <dbReference type="EMBL" id="QKJ85804.1"/>
    </source>
</evidence>
<evidence type="ECO:0008006" key="4">
    <source>
        <dbReference type="Google" id="ProtNLM"/>
    </source>
</evidence>
<dbReference type="AlphaFoldDB" id="A0A6M8U8I7"/>
<reference evidence="2 3" key="1">
    <citation type="submission" date="2020-06" db="EMBL/GenBank/DDBJ databases">
        <title>Genome sequence of Paramixta manurensis strain PD-1.</title>
        <authorList>
            <person name="Lee C.W."/>
            <person name="Kim J."/>
        </authorList>
    </citation>
    <scope>NUCLEOTIDE SEQUENCE [LARGE SCALE GENOMIC DNA]</scope>
    <source>
        <strain evidence="2 3">PD-1</strain>
    </source>
</reference>
<dbReference type="EMBL" id="CP054212">
    <property type="protein sequence ID" value="QKJ85804.1"/>
    <property type="molecule type" value="Genomic_DNA"/>
</dbReference>
<organism evidence="2 3">
    <name type="scientific">Paramixta manurensis</name>
    <dbReference type="NCBI Taxonomy" id="2740817"/>
    <lineage>
        <taxon>Bacteria</taxon>
        <taxon>Pseudomonadati</taxon>
        <taxon>Pseudomonadota</taxon>
        <taxon>Gammaproteobacteria</taxon>
        <taxon>Enterobacterales</taxon>
        <taxon>Erwiniaceae</taxon>
        <taxon>Paramixta</taxon>
    </lineage>
</organism>
<feature type="transmembrane region" description="Helical" evidence="1">
    <location>
        <begin position="6"/>
        <end position="25"/>
    </location>
</feature>
<sequence length="126" mass="14073">MDIVKNIFYFFLAVVAIVGFFKVVITMGIIPIREGIVEANILKKGIAVNADIISVNQTEYWGGNKPICAVTVRYKTKEGIEYTSTVKKALDVNEVKHFVAGNGTTIKYHPEKPKNIAIYDRPLILD</sequence>
<keyword evidence="1" id="KW-0472">Membrane</keyword>
<dbReference type="Proteomes" id="UP000505325">
    <property type="component" value="Chromosome"/>
</dbReference>
<evidence type="ECO:0000256" key="1">
    <source>
        <dbReference type="SAM" id="Phobius"/>
    </source>
</evidence>
<keyword evidence="1" id="KW-1133">Transmembrane helix</keyword>
<proteinExistence type="predicted"/>
<accession>A0A6M8U8I7</accession>
<keyword evidence="1" id="KW-0812">Transmembrane</keyword>
<protein>
    <recommendedName>
        <fullName evidence="4">DUF3592 domain-containing protein</fullName>
    </recommendedName>
</protein>
<name>A0A6M8U8I7_9GAMM</name>
<evidence type="ECO:0000313" key="3">
    <source>
        <dbReference type="Proteomes" id="UP000505325"/>
    </source>
</evidence>
<keyword evidence="3" id="KW-1185">Reference proteome</keyword>
<dbReference type="RefSeq" id="WP_173632863.1">
    <property type="nucleotide sequence ID" value="NZ_CP054212.1"/>
</dbReference>
<dbReference type="KEGG" id="pmak:PMPD1_0832"/>
<gene>
    <name evidence="2" type="ORF">PMPD1_0832</name>
</gene>